<protein>
    <submittedName>
        <fullName evidence="2">Phosphotransferase family protein</fullName>
    </submittedName>
</protein>
<dbReference type="InterPro" id="IPR011009">
    <property type="entry name" value="Kinase-like_dom_sf"/>
</dbReference>
<dbReference type="Gene3D" id="3.30.200.20">
    <property type="entry name" value="Phosphorylase Kinase, domain 1"/>
    <property type="match status" value="1"/>
</dbReference>
<sequence>MTAPDAVVDVVRRRADVAGPVEPVLVLDELERVLDAHGLGHGPVDAAPIGDGHSNFTFLIRRGNDAWVLRRPPRGPLPPSAHDVLREHRVLAAAGGTAVRVPRVVLAHEDPAAIGAPFYLMEHVPGRVLSDELPEDLGAPEDRRRIGEELVDALVEIHELDWRAAGLERFGRADGYLERQVKRFRGLWEHNATRDLPDVATVAARLEAAMPTSPAATLVHGDFRLGNVMFAPGVPPRLVAVLDWEMATIGDPLADLGWLVANWAIPGDADGVLLQLNAASAAPGFSTREELAARYAARSGRSTDRVQWYVAFALWKSAIFMEGSYRRWIEGRASDPFFAALEEGVPELLRGALSALDVDRA</sequence>
<dbReference type="Proteomes" id="UP001277761">
    <property type="component" value="Unassembled WGS sequence"/>
</dbReference>
<dbReference type="InterPro" id="IPR041726">
    <property type="entry name" value="ACAD10_11_N"/>
</dbReference>
<gene>
    <name evidence="2" type="ORF">SK069_13790</name>
</gene>
<comment type="caution">
    <text evidence="2">The sequence shown here is derived from an EMBL/GenBank/DDBJ whole genome shotgun (WGS) entry which is preliminary data.</text>
</comment>
<feature type="domain" description="Aminoglycoside phosphotransferase" evidence="1">
    <location>
        <begin position="46"/>
        <end position="283"/>
    </location>
</feature>
<reference evidence="2 3" key="1">
    <citation type="submission" date="2023-11" db="EMBL/GenBank/DDBJ databases">
        <authorList>
            <person name="Xu M."/>
            <person name="Jiang T."/>
        </authorList>
    </citation>
    <scope>NUCLEOTIDE SEQUENCE [LARGE SCALE GENOMIC DNA]</scope>
    <source>
        <strain evidence="2 3">SD</strain>
    </source>
</reference>
<dbReference type="SUPFAM" id="SSF56112">
    <property type="entry name" value="Protein kinase-like (PK-like)"/>
    <property type="match status" value="1"/>
</dbReference>
<proteinExistence type="predicted"/>
<name>A0ABU4VP88_9ACTN</name>
<keyword evidence="3" id="KW-1185">Reference proteome</keyword>
<dbReference type="PANTHER" id="PTHR47829">
    <property type="entry name" value="HYDROLASE, PUTATIVE (AFU_ORTHOLOGUE AFUA_1G12880)-RELATED"/>
    <property type="match status" value="1"/>
</dbReference>
<evidence type="ECO:0000313" key="2">
    <source>
        <dbReference type="EMBL" id="MDX8152673.1"/>
    </source>
</evidence>
<accession>A0ABU4VP88</accession>
<dbReference type="Pfam" id="PF01636">
    <property type="entry name" value="APH"/>
    <property type="match status" value="1"/>
</dbReference>
<dbReference type="RefSeq" id="WP_319954829.1">
    <property type="nucleotide sequence ID" value="NZ_JAXAVX010000007.1"/>
</dbReference>
<dbReference type="Gene3D" id="3.90.1200.10">
    <property type="match status" value="1"/>
</dbReference>
<evidence type="ECO:0000313" key="3">
    <source>
        <dbReference type="Proteomes" id="UP001277761"/>
    </source>
</evidence>
<dbReference type="PANTHER" id="PTHR47829:SF1">
    <property type="entry name" value="HAD FAMILY PHOSPHATASE"/>
    <property type="match status" value="1"/>
</dbReference>
<evidence type="ECO:0000259" key="1">
    <source>
        <dbReference type="Pfam" id="PF01636"/>
    </source>
</evidence>
<dbReference type="InterPro" id="IPR002575">
    <property type="entry name" value="Aminoglycoside_PTrfase"/>
</dbReference>
<dbReference type="CDD" id="cd05154">
    <property type="entry name" value="ACAD10_11_N-like"/>
    <property type="match status" value="1"/>
</dbReference>
<organism evidence="2 3">
    <name type="scientific">Patulibacter brassicae</name>
    <dbReference type="NCBI Taxonomy" id="1705717"/>
    <lineage>
        <taxon>Bacteria</taxon>
        <taxon>Bacillati</taxon>
        <taxon>Actinomycetota</taxon>
        <taxon>Thermoleophilia</taxon>
        <taxon>Solirubrobacterales</taxon>
        <taxon>Patulibacteraceae</taxon>
        <taxon>Patulibacter</taxon>
    </lineage>
</organism>
<dbReference type="EMBL" id="JAXAVX010000007">
    <property type="protein sequence ID" value="MDX8152673.1"/>
    <property type="molecule type" value="Genomic_DNA"/>
</dbReference>
<dbReference type="InterPro" id="IPR052898">
    <property type="entry name" value="ACAD10-like"/>
</dbReference>